<keyword evidence="6" id="KW-0325">Glycoprotein</keyword>
<protein>
    <recommendedName>
        <fullName evidence="7">Carboxypeptidase</fullName>
        <ecNumber evidence="7">3.4.16.-</ecNumber>
    </recommendedName>
</protein>
<accession>A0AAN9T887</accession>
<dbReference type="AlphaFoldDB" id="A0AAN9T887"/>
<dbReference type="InterPro" id="IPR001563">
    <property type="entry name" value="Peptidase_S10"/>
</dbReference>
<dbReference type="SUPFAM" id="SSF53474">
    <property type="entry name" value="alpha/beta-Hydrolases"/>
    <property type="match status" value="1"/>
</dbReference>
<evidence type="ECO:0000313" key="9">
    <source>
        <dbReference type="Proteomes" id="UP001367676"/>
    </source>
</evidence>
<organism evidence="8 9">
    <name type="scientific">Parthenolecanium corni</name>
    <dbReference type="NCBI Taxonomy" id="536013"/>
    <lineage>
        <taxon>Eukaryota</taxon>
        <taxon>Metazoa</taxon>
        <taxon>Ecdysozoa</taxon>
        <taxon>Arthropoda</taxon>
        <taxon>Hexapoda</taxon>
        <taxon>Insecta</taxon>
        <taxon>Pterygota</taxon>
        <taxon>Neoptera</taxon>
        <taxon>Paraneoptera</taxon>
        <taxon>Hemiptera</taxon>
        <taxon>Sternorrhyncha</taxon>
        <taxon>Coccoidea</taxon>
        <taxon>Coccidae</taxon>
        <taxon>Parthenolecanium</taxon>
    </lineage>
</organism>
<evidence type="ECO:0000256" key="3">
    <source>
        <dbReference type="ARBA" id="ARBA00022670"/>
    </source>
</evidence>
<dbReference type="GO" id="GO:0004185">
    <property type="term" value="F:serine-type carboxypeptidase activity"/>
    <property type="evidence" value="ECO:0007669"/>
    <property type="project" value="UniProtKB-UniRule"/>
</dbReference>
<dbReference type="InterPro" id="IPR018202">
    <property type="entry name" value="Ser_caboxypep_ser_AS"/>
</dbReference>
<comment type="caution">
    <text evidence="8">The sequence shown here is derived from an EMBL/GenBank/DDBJ whole genome shotgun (WGS) entry which is preliminary data.</text>
</comment>
<keyword evidence="4" id="KW-0732">Signal</keyword>
<dbReference type="PANTHER" id="PTHR11802">
    <property type="entry name" value="SERINE PROTEASE FAMILY S10 SERINE CARBOXYPEPTIDASE"/>
    <property type="match status" value="1"/>
</dbReference>
<keyword evidence="2 7" id="KW-0121">Carboxypeptidase</keyword>
<dbReference type="InterPro" id="IPR029058">
    <property type="entry name" value="AB_hydrolase_fold"/>
</dbReference>
<dbReference type="Gene3D" id="3.40.50.1820">
    <property type="entry name" value="alpha/beta hydrolase"/>
    <property type="match status" value="1"/>
</dbReference>
<reference evidence="8 9" key="1">
    <citation type="submission" date="2024-03" db="EMBL/GenBank/DDBJ databases">
        <title>Adaptation during the transition from Ophiocordyceps entomopathogen to insect associate is accompanied by gene loss and intensified selection.</title>
        <authorList>
            <person name="Ward C.M."/>
            <person name="Onetto C.A."/>
            <person name="Borneman A.R."/>
        </authorList>
    </citation>
    <scope>NUCLEOTIDE SEQUENCE [LARGE SCALE GENOMIC DNA]</scope>
    <source>
        <strain evidence="8">AWRI1</strain>
        <tissue evidence="8">Single Adult Female</tissue>
    </source>
</reference>
<dbReference type="PROSITE" id="PS00131">
    <property type="entry name" value="CARBOXYPEPT_SER_SER"/>
    <property type="match status" value="1"/>
</dbReference>
<evidence type="ECO:0000256" key="5">
    <source>
        <dbReference type="ARBA" id="ARBA00022801"/>
    </source>
</evidence>
<dbReference type="EC" id="3.4.16.-" evidence="7"/>
<dbReference type="Proteomes" id="UP001367676">
    <property type="component" value="Unassembled WGS sequence"/>
</dbReference>
<evidence type="ECO:0000256" key="1">
    <source>
        <dbReference type="ARBA" id="ARBA00009431"/>
    </source>
</evidence>
<dbReference type="EMBL" id="JBBCAQ010000036">
    <property type="protein sequence ID" value="KAK7576667.1"/>
    <property type="molecule type" value="Genomic_DNA"/>
</dbReference>
<dbReference type="Pfam" id="PF00450">
    <property type="entry name" value="Peptidase_S10"/>
    <property type="match status" value="1"/>
</dbReference>
<keyword evidence="3 7" id="KW-0645">Protease</keyword>
<evidence type="ECO:0000256" key="4">
    <source>
        <dbReference type="ARBA" id="ARBA00022729"/>
    </source>
</evidence>
<name>A0AAN9T887_9HEMI</name>
<dbReference type="PRINTS" id="PR00724">
    <property type="entry name" value="CRBOXYPTASEC"/>
</dbReference>
<keyword evidence="5 7" id="KW-0378">Hydrolase</keyword>
<evidence type="ECO:0000256" key="6">
    <source>
        <dbReference type="ARBA" id="ARBA00023180"/>
    </source>
</evidence>
<proteinExistence type="inferred from homology"/>
<comment type="similarity">
    <text evidence="1 7">Belongs to the peptidase S10 family.</text>
</comment>
<keyword evidence="9" id="KW-1185">Reference proteome</keyword>
<dbReference type="GO" id="GO:0006508">
    <property type="term" value="P:proteolysis"/>
    <property type="evidence" value="ECO:0007669"/>
    <property type="project" value="UniProtKB-KW"/>
</dbReference>
<evidence type="ECO:0000256" key="2">
    <source>
        <dbReference type="ARBA" id="ARBA00022645"/>
    </source>
</evidence>
<gene>
    <name evidence="8" type="ORF">V9T40_012953</name>
</gene>
<evidence type="ECO:0000313" key="8">
    <source>
        <dbReference type="EMBL" id="KAK7576667.1"/>
    </source>
</evidence>
<evidence type="ECO:0000256" key="7">
    <source>
        <dbReference type="RuleBase" id="RU361156"/>
    </source>
</evidence>
<sequence length="445" mass="51478">MKFSSFTIYNVYYYLLVTWNLDHTSAKVGSPLKLTPLIRAGRVSEARRLSNVKPLMNGVVSNSGFLTVDEKYDSNLFFWFVRKTKKNWQSAPLVLYLQGGPGCSSVYGLLGENGPFYKTKNKLKRRKYAWTNHYNVLYVDQPVGTGFSYTNSSAGLLRTLQQATDHLYNALHQFFQLYSELRDNDFYVTGESYAGKYVPALAHKIHTSNQTTKAAIRMKGLFIMSGLIDPVNMMHYGEYVYQLGLIDVHQRRQIEVLEDETRAYIRAGLWSNATSNRAHIKHLISKSCQIWDYTKDELELDEHYIEYVQMEDIRQQIHVGNVSFDECSEMVYRGFWEDIMKSVKPLIEELLEHYPIAFVGGQLDVAVAYPLVVRSLKKLEWSGALEYRMARRRILYSDGVRVGGYYKLAGNLQEFFVRNAGHMIPADQPKFTLKLLNMFVKKKFH</sequence>
<dbReference type="PANTHER" id="PTHR11802:SF472">
    <property type="entry name" value="SERINE CARBOXYPEPTIDASE CPVL-RELATED"/>
    <property type="match status" value="1"/>
</dbReference>